<dbReference type="Proteomes" id="UP000269221">
    <property type="component" value="Unassembled WGS sequence"/>
</dbReference>
<proteinExistence type="predicted"/>
<reference evidence="2 3" key="1">
    <citation type="submission" date="2018-07" db="EMBL/GenBank/DDBJ databases">
        <title>A high quality draft genome assembly of the barn swallow (H. rustica rustica).</title>
        <authorList>
            <person name="Formenti G."/>
            <person name="Chiara M."/>
            <person name="Poveda L."/>
            <person name="Francoijs K.-J."/>
            <person name="Bonisoli-Alquati A."/>
            <person name="Canova L."/>
            <person name="Gianfranceschi L."/>
            <person name="Horner D.S."/>
            <person name="Saino N."/>
        </authorList>
    </citation>
    <scope>NUCLEOTIDE SEQUENCE [LARGE SCALE GENOMIC DNA]</scope>
    <source>
        <strain evidence="2">Chelidonia</strain>
        <tissue evidence="2">Blood</tissue>
    </source>
</reference>
<dbReference type="PANTHER" id="PTHR33332">
    <property type="entry name" value="REVERSE TRANSCRIPTASE DOMAIN-CONTAINING PROTEIN"/>
    <property type="match status" value="1"/>
</dbReference>
<organism evidence="2 3">
    <name type="scientific">Hirundo rustica rustica</name>
    <dbReference type="NCBI Taxonomy" id="333673"/>
    <lineage>
        <taxon>Eukaryota</taxon>
        <taxon>Metazoa</taxon>
        <taxon>Chordata</taxon>
        <taxon>Craniata</taxon>
        <taxon>Vertebrata</taxon>
        <taxon>Euteleostomi</taxon>
        <taxon>Archelosauria</taxon>
        <taxon>Archosauria</taxon>
        <taxon>Dinosauria</taxon>
        <taxon>Saurischia</taxon>
        <taxon>Theropoda</taxon>
        <taxon>Coelurosauria</taxon>
        <taxon>Aves</taxon>
        <taxon>Neognathae</taxon>
        <taxon>Neoaves</taxon>
        <taxon>Telluraves</taxon>
        <taxon>Australaves</taxon>
        <taxon>Passeriformes</taxon>
        <taxon>Sylvioidea</taxon>
        <taxon>Hirundinidae</taxon>
        <taxon>Hirundo</taxon>
    </lineage>
</organism>
<evidence type="ECO:0000256" key="1">
    <source>
        <dbReference type="SAM" id="MobiDB-lite"/>
    </source>
</evidence>
<evidence type="ECO:0000313" key="3">
    <source>
        <dbReference type="Proteomes" id="UP000269221"/>
    </source>
</evidence>
<sequence>MRFTNEVLHPALGSQQPQAAPQAWERQAENMPSGKGLGSAGQQLAEHEPVCVQIAKKPKGILVCSKTRVASRTRAMIVPLHSALVRPHLESCVHFWPPPCRKDVEVLESVQRRAIELVKGLKNKSHVEGAGAVKPGEKKLRDDVIALYNSLKGGCSLVGAGLLPGNKTGREDITLSCARGGSGWTSGTISSWKVLISIGIECLVMESPPPEMFKRHVIVALSAMV</sequence>
<dbReference type="OrthoDB" id="276744at2759"/>
<comment type="caution">
    <text evidence="2">The sequence shown here is derived from an EMBL/GenBank/DDBJ whole genome shotgun (WGS) entry which is preliminary data.</text>
</comment>
<dbReference type="EMBL" id="QRBI01000104">
    <property type="protein sequence ID" value="RMC15198.1"/>
    <property type="molecule type" value="Genomic_DNA"/>
</dbReference>
<accession>A0A3M0KPR7</accession>
<dbReference type="STRING" id="333673.A0A3M0KPR7"/>
<evidence type="ECO:0000313" key="2">
    <source>
        <dbReference type="EMBL" id="RMC15198.1"/>
    </source>
</evidence>
<dbReference type="AlphaFoldDB" id="A0A3M0KPR7"/>
<keyword evidence="3" id="KW-1185">Reference proteome</keyword>
<gene>
    <name evidence="2" type="ORF">DUI87_07381</name>
</gene>
<protein>
    <submittedName>
        <fullName evidence="2">Uncharacterized protein</fullName>
    </submittedName>
</protein>
<name>A0A3M0KPR7_HIRRU</name>
<feature type="region of interest" description="Disordered" evidence="1">
    <location>
        <begin position="1"/>
        <end position="40"/>
    </location>
</feature>